<accession>A0A511YS15</accession>
<dbReference type="GO" id="GO:0003677">
    <property type="term" value="F:DNA binding"/>
    <property type="evidence" value="ECO:0007669"/>
    <property type="project" value="UniProtKB-KW"/>
</dbReference>
<dbReference type="Gene3D" id="1.10.260.40">
    <property type="entry name" value="lambda repressor-like DNA-binding domains"/>
    <property type="match status" value="1"/>
</dbReference>
<dbReference type="InterPro" id="IPR001387">
    <property type="entry name" value="Cro/C1-type_HTH"/>
</dbReference>
<keyword evidence="2" id="KW-0175">Coiled coil</keyword>
<dbReference type="EMBL" id="BJYJ01000040">
    <property type="protein sequence ID" value="GEN77990.1"/>
    <property type="molecule type" value="Genomic_DNA"/>
</dbReference>
<organism evidence="4 5">
    <name type="scientific">Chryseobacterium hagamense</name>
    <dbReference type="NCBI Taxonomy" id="395935"/>
    <lineage>
        <taxon>Bacteria</taxon>
        <taxon>Pseudomonadati</taxon>
        <taxon>Bacteroidota</taxon>
        <taxon>Flavobacteriia</taxon>
        <taxon>Flavobacteriales</taxon>
        <taxon>Weeksellaceae</taxon>
        <taxon>Chryseobacterium group</taxon>
        <taxon>Chryseobacterium</taxon>
    </lineage>
</organism>
<evidence type="ECO:0000313" key="5">
    <source>
        <dbReference type="Proteomes" id="UP000321863"/>
    </source>
</evidence>
<evidence type="ECO:0000256" key="1">
    <source>
        <dbReference type="ARBA" id="ARBA00023125"/>
    </source>
</evidence>
<feature type="coiled-coil region" evidence="2">
    <location>
        <begin position="76"/>
        <end position="103"/>
    </location>
</feature>
<keyword evidence="5" id="KW-1185">Reference proteome</keyword>
<proteinExistence type="predicted"/>
<feature type="domain" description="HTH cro/C1-type" evidence="3">
    <location>
        <begin position="6"/>
        <end position="60"/>
    </location>
</feature>
<sequence>MVHKRLKFLRKQKGLKQEDLAKILSTDVSSYSRKENGKSKIYDGEWEKLARALDVSVDDIKKSEDPVIIHLSNSIIENLQDYITFLKYENEDLRTELEKLKNK</sequence>
<comment type="caution">
    <text evidence="4">The sequence shown here is derived from an EMBL/GenBank/DDBJ whole genome shotgun (WGS) entry which is preliminary data.</text>
</comment>
<dbReference type="PANTHER" id="PTHR46558">
    <property type="entry name" value="TRACRIPTIONAL REGULATORY PROTEIN-RELATED-RELATED"/>
    <property type="match status" value="1"/>
</dbReference>
<dbReference type="CDD" id="cd00093">
    <property type="entry name" value="HTH_XRE"/>
    <property type="match status" value="1"/>
</dbReference>
<dbReference type="AlphaFoldDB" id="A0A511YS15"/>
<dbReference type="SUPFAM" id="SSF47413">
    <property type="entry name" value="lambda repressor-like DNA-binding domains"/>
    <property type="match status" value="1"/>
</dbReference>
<dbReference type="Proteomes" id="UP000321863">
    <property type="component" value="Unassembled WGS sequence"/>
</dbReference>
<evidence type="ECO:0000259" key="3">
    <source>
        <dbReference type="PROSITE" id="PS50943"/>
    </source>
</evidence>
<evidence type="ECO:0000256" key="2">
    <source>
        <dbReference type="SAM" id="Coils"/>
    </source>
</evidence>
<name>A0A511YS15_9FLAO</name>
<gene>
    <name evidence="4" type="ORF">CHA01nite_37300</name>
</gene>
<dbReference type="InterPro" id="IPR010982">
    <property type="entry name" value="Lambda_DNA-bd_dom_sf"/>
</dbReference>
<dbReference type="SMART" id="SM00530">
    <property type="entry name" value="HTH_XRE"/>
    <property type="match status" value="1"/>
</dbReference>
<protein>
    <recommendedName>
        <fullName evidence="3">HTH cro/C1-type domain-containing protein</fullName>
    </recommendedName>
</protein>
<dbReference type="Pfam" id="PF01381">
    <property type="entry name" value="HTH_3"/>
    <property type="match status" value="1"/>
</dbReference>
<dbReference type="OrthoDB" id="1274166at2"/>
<reference evidence="4 5" key="1">
    <citation type="submission" date="2019-07" db="EMBL/GenBank/DDBJ databases">
        <title>Whole genome shotgun sequence of Chryseobacterium hagamense NBRC 105253.</title>
        <authorList>
            <person name="Hosoyama A."/>
            <person name="Uohara A."/>
            <person name="Ohji S."/>
            <person name="Ichikawa N."/>
        </authorList>
    </citation>
    <scope>NUCLEOTIDE SEQUENCE [LARGE SCALE GENOMIC DNA]</scope>
    <source>
        <strain evidence="4 5">NBRC 105253</strain>
    </source>
</reference>
<dbReference type="RefSeq" id="WP_146944269.1">
    <property type="nucleotide sequence ID" value="NZ_BJYJ01000040.1"/>
</dbReference>
<dbReference type="PANTHER" id="PTHR46558:SF4">
    <property type="entry name" value="DNA-BIDING PHAGE PROTEIN"/>
    <property type="match status" value="1"/>
</dbReference>
<evidence type="ECO:0000313" key="4">
    <source>
        <dbReference type="EMBL" id="GEN77990.1"/>
    </source>
</evidence>
<keyword evidence="1" id="KW-0238">DNA-binding</keyword>
<dbReference type="PROSITE" id="PS50943">
    <property type="entry name" value="HTH_CROC1"/>
    <property type="match status" value="1"/>
</dbReference>